<dbReference type="Proteomes" id="UP000030152">
    <property type="component" value="Unassembled WGS sequence"/>
</dbReference>
<proteinExistence type="predicted"/>
<protein>
    <submittedName>
        <fullName evidence="1">Uncharacterized protein</fullName>
    </submittedName>
</protein>
<dbReference type="AlphaFoldDB" id="A0A0A2M8X7"/>
<name>A0A0A2M8X7_9FLAO</name>
<dbReference type="OrthoDB" id="1363448at2"/>
<gene>
    <name evidence="1" type="ORF">Q765_03285</name>
</gene>
<dbReference type="eggNOG" id="ENOG502ZNM3">
    <property type="taxonomic scope" value="Bacteria"/>
</dbReference>
<organism evidence="1 2">
    <name type="scientific">Flavobacterium rivuli WB 3.3-2 = DSM 21788</name>
    <dbReference type="NCBI Taxonomy" id="1121895"/>
    <lineage>
        <taxon>Bacteria</taxon>
        <taxon>Pseudomonadati</taxon>
        <taxon>Bacteroidota</taxon>
        <taxon>Flavobacteriia</taxon>
        <taxon>Flavobacteriales</taxon>
        <taxon>Flavobacteriaceae</taxon>
        <taxon>Flavobacterium</taxon>
    </lineage>
</organism>
<comment type="caution">
    <text evidence="1">The sequence shown here is derived from an EMBL/GenBank/DDBJ whole genome shotgun (WGS) entry which is preliminary data.</text>
</comment>
<dbReference type="EMBL" id="JRLX01000002">
    <property type="protein sequence ID" value="KGO88091.1"/>
    <property type="molecule type" value="Genomic_DNA"/>
</dbReference>
<dbReference type="RefSeq" id="WP_020212250.1">
    <property type="nucleotide sequence ID" value="NZ_JRLX01000002.1"/>
</dbReference>
<keyword evidence="2" id="KW-1185">Reference proteome</keyword>
<dbReference type="STRING" id="1121895.GCA_000378485_01121"/>
<accession>A0A0A2M8X7</accession>
<sequence>MNVKAILTGWKNYISKSDVVESVAKERAAICAVCPHAKQGKIIAFIKDTLQEVQGAYCDACGCPLSAKIRSTEICPNSKW</sequence>
<reference evidence="1 2" key="1">
    <citation type="submission" date="2013-09" db="EMBL/GenBank/DDBJ databases">
        <authorList>
            <person name="Zeng Z."/>
            <person name="Chen C."/>
        </authorList>
    </citation>
    <scope>NUCLEOTIDE SEQUENCE [LARGE SCALE GENOMIC DNA]</scope>
    <source>
        <strain evidence="1 2">WB 3.3-2</strain>
    </source>
</reference>
<evidence type="ECO:0000313" key="1">
    <source>
        <dbReference type="EMBL" id="KGO88091.1"/>
    </source>
</evidence>
<evidence type="ECO:0000313" key="2">
    <source>
        <dbReference type="Proteomes" id="UP000030152"/>
    </source>
</evidence>